<dbReference type="AlphaFoldDB" id="A0A8H4QMX2"/>
<keyword evidence="1" id="KW-0732">Signal</keyword>
<dbReference type="InterPro" id="IPR035810">
    <property type="entry name" value="PEBP_euk"/>
</dbReference>
<organism evidence="2 3">
    <name type="scientific">Agrocybe pediades</name>
    <dbReference type="NCBI Taxonomy" id="84607"/>
    <lineage>
        <taxon>Eukaryota</taxon>
        <taxon>Fungi</taxon>
        <taxon>Dikarya</taxon>
        <taxon>Basidiomycota</taxon>
        <taxon>Agaricomycotina</taxon>
        <taxon>Agaricomycetes</taxon>
        <taxon>Agaricomycetidae</taxon>
        <taxon>Agaricales</taxon>
        <taxon>Agaricineae</taxon>
        <taxon>Strophariaceae</taxon>
        <taxon>Agrocybe</taxon>
    </lineage>
</organism>
<dbReference type="SUPFAM" id="SSF49777">
    <property type="entry name" value="PEBP-like"/>
    <property type="match status" value="1"/>
</dbReference>
<evidence type="ECO:0000313" key="2">
    <source>
        <dbReference type="EMBL" id="KAF4613630.1"/>
    </source>
</evidence>
<dbReference type="Pfam" id="PF01161">
    <property type="entry name" value="PBP"/>
    <property type="match status" value="1"/>
</dbReference>
<evidence type="ECO:0000256" key="1">
    <source>
        <dbReference type="SAM" id="SignalP"/>
    </source>
</evidence>
<accession>A0A8H4QMX2</accession>
<dbReference type="InterPro" id="IPR036610">
    <property type="entry name" value="PEBP-like_sf"/>
</dbReference>
<protein>
    <recommendedName>
        <fullName evidence="4">PEBP-like protein</fullName>
    </recommendedName>
</protein>
<reference evidence="2 3" key="1">
    <citation type="submission" date="2019-12" db="EMBL/GenBank/DDBJ databases">
        <authorList>
            <person name="Floudas D."/>
            <person name="Bentzer J."/>
            <person name="Ahren D."/>
            <person name="Johansson T."/>
            <person name="Persson P."/>
            <person name="Tunlid A."/>
        </authorList>
    </citation>
    <scope>NUCLEOTIDE SEQUENCE [LARGE SCALE GENOMIC DNA]</scope>
    <source>
        <strain evidence="2 3">CBS 102.39</strain>
    </source>
</reference>
<keyword evidence="3" id="KW-1185">Reference proteome</keyword>
<dbReference type="EMBL" id="JAACJL010000045">
    <property type="protein sequence ID" value="KAF4613630.1"/>
    <property type="molecule type" value="Genomic_DNA"/>
</dbReference>
<evidence type="ECO:0000313" key="3">
    <source>
        <dbReference type="Proteomes" id="UP000521872"/>
    </source>
</evidence>
<dbReference type="Gene3D" id="3.90.280.10">
    <property type="entry name" value="PEBP-like"/>
    <property type="match status" value="1"/>
</dbReference>
<evidence type="ECO:0008006" key="4">
    <source>
        <dbReference type="Google" id="ProtNLM"/>
    </source>
</evidence>
<comment type="caution">
    <text evidence="2">The sequence shown here is derived from an EMBL/GenBank/DDBJ whole genome shotgun (WGS) entry which is preliminary data.</text>
</comment>
<proteinExistence type="predicted"/>
<dbReference type="InterPro" id="IPR008914">
    <property type="entry name" value="PEBP"/>
</dbReference>
<feature type="chain" id="PRO_5034609985" description="PEBP-like protein" evidence="1">
    <location>
        <begin position="24"/>
        <end position="211"/>
    </location>
</feature>
<gene>
    <name evidence="2" type="ORF">D9613_007403</name>
</gene>
<sequence length="211" mass="23364">MFALALKACAMAILALIPAAVHAQDIDLHVVTRSFYQANIPQRLGIIFRPKVLFEVSFPELFVEPGLLPLTLTAGIRLPRNATMDAPMFRIIGDNGEGPFIILMVDVDAPIHPTPATGEFRHFLGANFFLNDVMDPFLLSNSTPALSEYQEPHPILSEPHRYAFLIFSQPDNFNDSVGGSPFYTTTSYFNLTDFILQTGLDQPCGGTYMIL</sequence>
<name>A0A8H4QMX2_9AGAR</name>
<dbReference type="CDD" id="cd00866">
    <property type="entry name" value="PEBP_euk"/>
    <property type="match status" value="1"/>
</dbReference>
<dbReference type="Proteomes" id="UP000521872">
    <property type="component" value="Unassembled WGS sequence"/>
</dbReference>
<feature type="signal peptide" evidence="1">
    <location>
        <begin position="1"/>
        <end position="23"/>
    </location>
</feature>